<dbReference type="PRINTS" id="PR01438">
    <property type="entry name" value="UNVRSLSTRESS"/>
</dbReference>
<dbReference type="Pfam" id="PF00582">
    <property type="entry name" value="Usp"/>
    <property type="match status" value="2"/>
</dbReference>
<dbReference type="CDD" id="cd00293">
    <property type="entry name" value="USP-like"/>
    <property type="match status" value="1"/>
</dbReference>
<keyword evidence="6" id="KW-1185">Reference proteome</keyword>
<dbReference type="STRING" id="417102.CA982_14470"/>
<dbReference type="InterPro" id="IPR014729">
    <property type="entry name" value="Rossmann-like_a/b/a_fold"/>
</dbReference>
<dbReference type="SUPFAM" id="SSF52402">
    <property type="entry name" value="Adenine nucleotide alpha hydrolases-like"/>
    <property type="match status" value="2"/>
</dbReference>
<feature type="domain" description="UspA" evidence="4">
    <location>
        <begin position="2"/>
        <end position="139"/>
    </location>
</feature>
<comment type="caution">
    <text evidence="5">The sequence shown here is derived from an EMBL/GenBank/DDBJ whole genome shotgun (WGS) entry which is preliminary data.</text>
</comment>
<evidence type="ECO:0000313" key="6">
    <source>
        <dbReference type="Proteomes" id="UP000194632"/>
    </source>
</evidence>
<proteinExistence type="inferred from homology"/>
<dbReference type="AlphaFoldDB" id="A0A243QBE5"/>
<evidence type="ECO:0000259" key="4">
    <source>
        <dbReference type="Pfam" id="PF00582"/>
    </source>
</evidence>
<keyword evidence="3" id="KW-0067">ATP-binding</keyword>
<feature type="domain" description="UspA" evidence="4">
    <location>
        <begin position="152"/>
        <end position="288"/>
    </location>
</feature>
<sequence>MKLLVAYIATSGGDDAVALGACLARTFDAELELCIVIPPEPEGADPNEQVSVERLSEALDSAARRWLDAAAAKLPDDIETTTTIAEHANPGEGLIVQARRTSADMLVIGGAGGGIRGRHTLGTVVNDILHSAPIPVAVAPPGFAHLGADEVREISVAIGSRPGTQLLFQTALRSGVRAQRPIRLISLVAVDDVQPWRTEPEERALDSAREHARRSLEAAREQLPQDFPVSSAVAQGSTIEEAVGSLDWQDGDVVMVGSSRLAAPNTLFLGTTAAKILRAVSVPMIVVPKGTE</sequence>
<organism evidence="5 6">
    <name type="scientific">Gordonia lacunae</name>
    <dbReference type="NCBI Taxonomy" id="417102"/>
    <lineage>
        <taxon>Bacteria</taxon>
        <taxon>Bacillati</taxon>
        <taxon>Actinomycetota</taxon>
        <taxon>Actinomycetes</taxon>
        <taxon>Mycobacteriales</taxon>
        <taxon>Gordoniaceae</taxon>
        <taxon>Gordonia</taxon>
    </lineage>
</organism>
<evidence type="ECO:0000313" key="5">
    <source>
        <dbReference type="EMBL" id="OUC78156.1"/>
    </source>
</evidence>
<dbReference type="PANTHER" id="PTHR46268:SF27">
    <property type="entry name" value="UNIVERSAL STRESS PROTEIN RV2623"/>
    <property type="match status" value="1"/>
</dbReference>
<dbReference type="GO" id="GO:0005524">
    <property type="term" value="F:ATP binding"/>
    <property type="evidence" value="ECO:0007669"/>
    <property type="project" value="UniProtKB-KW"/>
</dbReference>
<accession>A0A243QBE5</accession>
<name>A0A243QBE5_9ACTN</name>
<evidence type="ECO:0000256" key="1">
    <source>
        <dbReference type="ARBA" id="ARBA00008791"/>
    </source>
</evidence>
<dbReference type="OrthoDB" id="5242641at2"/>
<dbReference type="PANTHER" id="PTHR46268">
    <property type="entry name" value="STRESS RESPONSE PROTEIN NHAX"/>
    <property type="match status" value="1"/>
</dbReference>
<dbReference type="EMBL" id="NGFO01000015">
    <property type="protein sequence ID" value="OUC78156.1"/>
    <property type="molecule type" value="Genomic_DNA"/>
</dbReference>
<dbReference type="InterPro" id="IPR006015">
    <property type="entry name" value="Universal_stress_UspA"/>
</dbReference>
<evidence type="ECO:0000256" key="2">
    <source>
        <dbReference type="ARBA" id="ARBA00022741"/>
    </source>
</evidence>
<protein>
    <submittedName>
        <fullName evidence="5">Universal stress protein UspA</fullName>
    </submittedName>
</protein>
<dbReference type="Gene3D" id="3.40.50.620">
    <property type="entry name" value="HUPs"/>
    <property type="match status" value="2"/>
</dbReference>
<comment type="similarity">
    <text evidence="1">Belongs to the universal stress protein A family.</text>
</comment>
<evidence type="ECO:0000256" key="3">
    <source>
        <dbReference type="ARBA" id="ARBA00022840"/>
    </source>
</evidence>
<dbReference type="InterPro" id="IPR006016">
    <property type="entry name" value="UspA"/>
</dbReference>
<dbReference type="Proteomes" id="UP000194632">
    <property type="component" value="Unassembled WGS sequence"/>
</dbReference>
<gene>
    <name evidence="5" type="ORF">CA982_14470</name>
</gene>
<reference evidence="5 6" key="1">
    <citation type="submission" date="2017-05" db="EMBL/GenBank/DDBJ databases">
        <title>Biotechnological potential of actinobacteria isolated from South African environments.</title>
        <authorList>
            <person name="Le Roes-Hill M."/>
            <person name="Prins A."/>
            <person name="Durrell K.A."/>
        </authorList>
    </citation>
    <scope>NUCLEOTIDE SEQUENCE [LARGE SCALE GENOMIC DNA]</scope>
    <source>
        <strain evidence="5">BS2</strain>
    </source>
</reference>
<keyword evidence="2" id="KW-0547">Nucleotide-binding</keyword>
<dbReference type="RefSeq" id="WP_086536001.1">
    <property type="nucleotide sequence ID" value="NZ_NGFO01000015.1"/>
</dbReference>